<evidence type="ECO:0000256" key="6">
    <source>
        <dbReference type="ARBA" id="ARBA00023136"/>
    </source>
</evidence>
<sequence>MKRQFLLGLFLMATVLTYAGGYRVSLQGQRGLAMGHTGVAVVNNAELAFFNPGGLVFLENKINAAVGASAVFSDVVWQNQEFGQTARTDSPTGTPFYAYFSYKLSEKFTLGLAAYTPYGSSVAWEKDWAGSHLVNDIELAAIYVQALASYKITDNLAVGGGPIYVSGSVNFNRNLNRTLSDLEGDRSNVTIDASGVSAWGWSAGAMWKPIDSLTIGVNYRSEILVEAENGDADFQNVPNSPLTPFNDTKFDATLPLPAELSIGASYQLNDKWLFAFDYNRTFWDAYESLDVDFADPGIPDSSNPRQYEDSSIYRFGLQYGANETFTLRAGYYFDESPVQSGYFAPETPRNDSNNFTAGLTVNVTDMIAIDASFLYSRFEEIDESYDYYTEPNPTTGQPEQVPFEGTYKSSAFVPGLGVTIKI</sequence>
<evidence type="ECO:0000256" key="5">
    <source>
        <dbReference type="ARBA" id="ARBA00022729"/>
    </source>
</evidence>
<evidence type="ECO:0000313" key="8">
    <source>
        <dbReference type="EMBL" id="MUP42115.1"/>
    </source>
</evidence>
<keyword evidence="9" id="KW-1185">Reference proteome</keyword>
<protein>
    <submittedName>
        <fullName evidence="8">Transporter</fullName>
    </submittedName>
</protein>
<dbReference type="Pfam" id="PF03349">
    <property type="entry name" value="Toluene_X"/>
    <property type="match status" value="1"/>
</dbReference>
<organism evidence="8 9">
    <name type="scientific">Christiangramia aestuarii</name>
    <dbReference type="NCBI Taxonomy" id="1028746"/>
    <lineage>
        <taxon>Bacteria</taxon>
        <taxon>Pseudomonadati</taxon>
        <taxon>Bacteroidota</taxon>
        <taxon>Flavobacteriia</taxon>
        <taxon>Flavobacteriales</taxon>
        <taxon>Flavobacteriaceae</taxon>
        <taxon>Christiangramia</taxon>
    </lineage>
</organism>
<evidence type="ECO:0000256" key="2">
    <source>
        <dbReference type="ARBA" id="ARBA00008163"/>
    </source>
</evidence>
<dbReference type="InterPro" id="IPR005017">
    <property type="entry name" value="OMPP1/FadL/TodX"/>
</dbReference>
<keyword evidence="7" id="KW-0998">Cell outer membrane</keyword>
<dbReference type="PANTHER" id="PTHR35093:SF8">
    <property type="entry name" value="OUTER MEMBRANE PROTEIN NMB0088-RELATED"/>
    <property type="match status" value="1"/>
</dbReference>
<dbReference type="EMBL" id="VJVW01000002">
    <property type="protein sequence ID" value="MUP42115.1"/>
    <property type="molecule type" value="Genomic_DNA"/>
</dbReference>
<gene>
    <name evidence="8" type="ORF">FLP08_05990</name>
</gene>
<dbReference type="OrthoDB" id="9922at2"/>
<dbReference type="Gene3D" id="2.40.160.60">
    <property type="entry name" value="Outer membrane protein transport protein (OMPP1/FadL/TodX)"/>
    <property type="match status" value="1"/>
</dbReference>
<comment type="similarity">
    <text evidence="2">Belongs to the OmpP1/FadL family.</text>
</comment>
<dbReference type="Proteomes" id="UP000460416">
    <property type="component" value="Unassembled WGS sequence"/>
</dbReference>
<keyword evidence="5" id="KW-0732">Signal</keyword>
<accession>A0A7K1LMT2</accession>
<dbReference type="RefSeq" id="WP_156275020.1">
    <property type="nucleotide sequence ID" value="NZ_BAABGI010000001.1"/>
</dbReference>
<evidence type="ECO:0000313" key="9">
    <source>
        <dbReference type="Proteomes" id="UP000460416"/>
    </source>
</evidence>
<evidence type="ECO:0000256" key="7">
    <source>
        <dbReference type="ARBA" id="ARBA00023237"/>
    </source>
</evidence>
<dbReference type="PANTHER" id="PTHR35093">
    <property type="entry name" value="OUTER MEMBRANE PROTEIN NMB0088-RELATED"/>
    <property type="match status" value="1"/>
</dbReference>
<dbReference type="SUPFAM" id="SSF56935">
    <property type="entry name" value="Porins"/>
    <property type="match status" value="1"/>
</dbReference>
<keyword evidence="6" id="KW-0472">Membrane</keyword>
<comment type="subcellular location">
    <subcellularLocation>
        <location evidence="1">Cell outer membrane</location>
        <topology evidence="1">Multi-pass membrane protein</topology>
    </subcellularLocation>
</comment>
<evidence type="ECO:0000256" key="3">
    <source>
        <dbReference type="ARBA" id="ARBA00022452"/>
    </source>
</evidence>
<keyword evidence="4" id="KW-0812">Transmembrane</keyword>
<dbReference type="GO" id="GO:0009279">
    <property type="term" value="C:cell outer membrane"/>
    <property type="evidence" value="ECO:0007669"/>
    <property type="project" value="UniProtKB-SubCell"/>
</dbReference>
<evidence type="ECO:0000256" key="4">
    <source>
        <dbReference type="ARBA" id="ARBA00022692"/>
    </source>
</evidence>
<evidence type="ECO:0000256" key="1">
    <source>
        <dbReference type="ARBA" id="ARBA00004571"/>
    </source>
</evidence>
<dbReference type="AlphaFoldDB" id="A0A7K1LMT2"/>
<name>A0A7K1LMT2_9FLAO</name>
<proteinExistence type="inferred from homology"/>
<reference evidence="8 9" key="1">
    <citation type="submission" date="2019-07" db="EMBL/GenBank/DDBJ databases">
        <title>Gramella aestuarii sp. nov., isolated from a tidal flat, and emended description of Gramella echinicola.</title>
        <authorList>
            <person name="Liu L."/>
        </authorList>
    </citation>
    <scope>NUCLEOTIDE SEQUENCE [LARGE SCALE GENOMIC DNA]</scope>
    <source>
        <strain evidence="8 9">BS12</strain>
    </source>
</reference>
<comment type="caution">
    <text evidence="8">The sequence shown here is derived from an EMBL/GenBank/DDBJ whole genome shotgun (WGS) entry which is preliminary data.</text>
</comment>
<dbReference type="GO" id="GO:0015483">
    <property type="term" value="F:long-chain fatty acid transporting porin activity"/>
    <property type="evidence" value="ECO:0007669"/>
    <property type="project" value="TreeGrafter"/>
</dbReference>
<keyword evidence="3" id="KW-1134">Transmembrane beta strand</keyword>